<proteinExistence type="predicted"/>
<keyword evidence="2" id="KW-0732">Signal</keyword>
<evidence type="ECO:0000313" key="3">
    <source>
        <dbReference type="EMBL" id="SQB15079.1"/>
    </source>
</evidence>
<feature type="chain" id="PRO_5039364062" description="Lipoprotein" evidence="2">
    <location>
        <begin position="23"/>
        <end position="110"/>
    </location>
</feature>
<dbReference type="Proteomes" id="UP000251853">
    <property type="component" value="Unassembled WGS sequence"/>
</dbReference>
<feature type="compositionally biased region" description="Polar residues" evidence="1">
    <location>
        <begin position="92"/>
        <end position="110"/>
    </location>
</feature>
<evidence type="ECO:0008006" key="5">
    <source>
        <dbReference type="Google" id="ProtNLM"/>
    </source>
</evidence>
<evidence type="ECO:0000313" key="4">
    <source>
        <dbReference type="Proteomes" id="UP000251853"/>
    </source>
</evidence>
<dbReference type="RefSeq" id="WP_022202542.1">
    <property type="nucleotide sequence ID" value="NZ_CAUDZF010000033.1"/>
</dbReference>
<organism evidence="3 4">
    <name type="scientific">Enterocloster clostridioformis</name>
    <dbReference type="NCBI Taxonomy" id="1531"/>
    <lineage>
        <taxon>Bacteria</taxon>
        <taxon>Bacillati</taxon>
        <taxon>Bacillota</taxon>
        <taxon>Clostridia</taxon>
        <taxon>Lachnospirales</taxon>
        <taxon>Lachnospiraceae</taxon>
        <taxon>Enterocloster</taxon>
    </lineage>
</organism>
<name>A0A2X2WNE6_9FIRM</name>
<feature type="region of interest" description="Disordered" evidence="1">
    <location>
        <begin position="23"/>
        <end position="110"/>
    </location>
</feature>
<evidence type="ECO:0000256" key="1">
    <source>
        <dbReference type="SAM" id="MobiDB-lite"/>
    </source>
</evidence>
<evidence type="ECO:0000256" key="2">
    <source>
        <dbReference type="SAM" id="SignalP"/>
    </source>
</evidence>
<dbReference type="AlphaFoldDB" id="A0A2X2WNE6"/>
<reference evidence="3 4" key="1">
    <citation type="submission" date="2018-06" db="EMBL/GenBank/DDBJ databases">
        <authorList>
            <consortium name="Pathogen Informatics"/>
            <person name="Doyle S."/>
        </authorList>
    </citation>
    <scope>NUCLEOTIDE SEQUENCE [LARGE SCALE GENOMIC DNA]</scope>
    <source>
        <strain evidence="3 4">NCTC11224</strain>
    </source>
</reference>
<feature type="signal peptide" evidence="2">
    <location>
        <begin position="1"/>
        <end position="22"/>
    </location>
</feature>
<dbReference type="PROSITE" id="PS51257">
    <property type="entry name" value="PROKAR_LIPOPROTEIN"/>
    <property type="match status" value="1"/>
</dbReference>
<feature type="compositionally biased region" description="Low complexity" evidence="1">
    <location>
        <begin position="24"/>
        <end position="63"/>
    </location>
</feature>
<sequence>MKKIRPAIFAMLLLIMVMSVTACGSNNSNTQSSTGASQNSSSAATSTSTSSQETTGMETSSMETEGDGIIDGLMNDVDKGARDVKDGVNDITGESNTVNESGTNNTTESR</sequence>
<gene>
    <name evidence="3" type="ORF">NCTC11224_04134</name>
</gene>
<accession>A0A2X2WNE6</accession>
<protein>
    <recommendedName>
        <fullName evidence="5">Lipoprotein</fullName>
    </recommendedName>
</protein>
<keyword evidence="4" id="KW-1185">Reference proteome</keyword>
<dbReference type="EMBL" id="UAVW01000016">
    <property type="protein sequence ID" value="SQB15079.1"/>
    <property type="molecule type" value="Genomic_DNA"/>
</dbReference>
<feature type="compositionally biased region" description="Basic and acidic residues" evidence="1">
    <location>
        <begin position="76"/>
        <end position="88"/>
    </location>
</feature>